<dbReference type="AlphaFoldDB" id="A0A6J7HZY3"/>
<accession>A0A6J7HZY3</accession>
<organism evidence="1">
    <name type="scientific">freshwater metagenome</name>
    <dbReference type="NCBI Taxonomy" id="449393"/>
    <lineage>
        <taxon>unclassified sequences</taxon>
        <taxon>metagenomes</taxon>
        <taxon>ecological metagenomes</taxon>
    </lineage>
</organism>
<sequence length="232" mass="26029">MTDSILRELEELTTLTITPVIHGSERSDGLESLVRSLATHFPEHPHVAEELAAIWTGDLEIPGVVVHAWLLKLNGFPVGATVFHTNLRRRTVLQHFVGIDAEARSQLPLRWVQYLANAVFEVGIRDCEDAGTTLLASMGENHAEHARTWERFGYITLDIDYREPRHGKHWREFGAPTFFAMTAQIRLTPAGLEEPFGDVVQSAVKAFLLDYYLLDPDEPTVVHTLELAANLA</sequence>
<protein>
    <submittedName>
        <fullName evidence="1">Unannotated protein</fullName>
    </submittedName>
</protein>
<proteinExistence type="predicted"/>
<gene>
    <name evidence="1" type="ORF">UFOPK3610_01578</name>
</gene>
<dbReference type="EMBL" id="CAFBMR010000084">
    <property type="protein sequence ID" value="CAB4924056.1"/>
    <property type="molecule type" value="Genomic_DNA"/>
</dbReference>
<name>A0A6J7HZY3_9ZZZZ</name>
<evidence type="ECO:0000313" key="1">
    <source>
        <dbReference type="EMBL" id="CAB4924056.1"/>
    </source>
</evidence>
<reference evidence="1" key="1">
    <citation type="submission" date="2020-05" db="EMBL/GenBank/DDBJ databases">
        <authorList>
            <person name="Chiriac C."/>
            <person name="Salcher M."/>
            <person name="Ghai R."/>
            <person name="Kavagutti S V."/>
        </authorList>
    </citation>
    <scope>NUCLEOTIDE SEQUENCE</scope>
</reference>